<dbReference type="InterPro" id="IPR010982">
    <property type="entry name" value="Lambda_DNA-bd_dom_sf"/>
</dbReference>
<dbReference type="AlphaFoldDB" id="F2NY80"/>
<feature type="domain" description="HTH cro/C1-type" evidence="1">
    <location>
        <begin position="62"/>
        <end position="99"/>
    </location>
</feature>
<reference evidence="2 3" key="1">
    <citation type="journal article" date="2011" name="Stand. Genomic Sci.">
        <title>Complete genome sequence of Treponema succinifaciens type strain (6091).</title>
        <authorList>
            <person name="Han C."/>
            <person name="Gronow S."/>
            <person name="Teshima H."/>
            <person name="Lapidus A."/>
            <person name="Nolan M."/>
            <person name="Lucas S."/>
            <person name="Hammon N."/>
            <person name="Deshpande S."/>
            <person name="Cheng J.F."/>
            <person name="Zeytun A."/>
            <person name="Tapia R."/>
            <person name="Goodwin L."/>
            <person name="Pitluck S."/>
            <person name="Liolios K."/>
            <person name="Pagani I."/>
            <person name="Ivanova N."/>
            <person name="Mavromatis K."/>
            <person name="Mikhailova N."/>
            <person name="Huntemann M."/>
            <person name="Pati A."/>
            <person name="Chen A."/>
            <person name="Palaniappan K."/>
            <person name="Land M."/>
            <person name="Hauser L."/>
            <person name="Brambilla E.M."/>
            <person name="Rohde M."/>
            <person name="Goker M."/>
            <person name="Woyke T."/>
            <person name="Bristow J."/>
            <person name="Eisen J.A."/>
            <person name="Markowitz V."/>
            <person name="Hugenholtz P."/>
            <person name="Kyrpides N.C."/>
            <person name="Klenk H.P."/>
            <person name="Detter J.C."/>
        </authorList>
    </citation>
    <scope>NUCLEOTIDE SEQUENCE [LARGE SCALE GENOMIC DNA]</scope>
    <source>
        <strain evidence="3">ATCC 33096 / DSM 2489 / 6091</strain>
    </source>
</reference>
<gene>
    <name evidence="2" type="ordered locus">Tresu_1191</name>
</gene>
<evidence type="ECO:0000259" key="1">
    <source>
        <dbReference type="PROSITE" id="PS50943"/>
    </source>
</evidence>
<dbReference type="GO" id="GO:0003677">
    <property type="term" value="F:DNA binding"/>
    <property type="evidence" value="ECO:0007669"/>
    <property type="project" value="InterPro"/>
</dbReference>
<accession>F2NY80</accession>
<dbReference type="Proteomes" id="UP000006852">
    <property type="component" value="Chromosome"/>
</dbReference>
<dbReference type="HOGENOM" id="CLU_2208891_0_0_12"/>
<keyword evidence="3" id="KW-1185">Reference proteome</keyword>
<evidence type="ECO:0000313" key="3">
    <source>
        <dbReference type="Proteomes" id="UP000006852"/>
    </source>
</evidence>
<proteinExistence type="predicted"/>
<dbReference type="KEGG" id="tsu:Tresu_1191"/>
<name>F2NY80_TRES6</name>
<dbReference type="InterPro" id="IPR001387">
    <property type="entry name" value="Cro/C1-type_HTH"/>
</dbReference>
<dbReference type="Pfam" id="PF13443">
    <property type="entry name" value="HTH_26"/>
    <property type="match status" value="1"/>
</dbReference>
<dbReference type="CDD" id="cd00093">
    <property type="entry name" value="HTH_XRE"/>
    <property type="match status" value="1"/>
</dbReference>
<dbReference type="STRING" id="869209.Tresu_1191"/>
<organism evidence="2 3">
    <name type="scientific">Treponema succinifaciens (strain ATCC 33096 / DSM 2489 / 6091)</name>
    <dbReference type="NCBI Taxonomy" id="869209"/>
    <lineage>
        <taxon>Bacteria</taxon>
        <taxon>Pseudomonadati</taxon>
        <taxon>Spirochaetota</taxon>
        <taxon>Spirochaetia</taxon>
        <taxon>Spirochaetales</taxon>
        <taxon>Treponemataceae</taxon>
        <taxon>Treponema</taxon>
    </lineage>
</organism>
<dbReference type="eggNOG" id="COG3655">
    <property type="taxonomic scope" value="Bacteria"/>
</dbReference>
<dbReference type="SUPFAM" id="SSF47413">
    <property type="entry name" value="lambda repressor-like DNA-binding domains"/>
    <property type="match status" value="1"/>
</dbReference>
<evidence type="ECO:0000313" key="2">
    <source>
        <dbReference type="EMBL" id="AEB14101.1"/>
    </source>
</evidence>
<dbReference type="EMBL" id="CP002631">
    <property type="protein sequence ID" value="AEB14101.1"/>
    <property type="molecule type" value="Genomic_DNA"/>
</dbReference>
<sequence>MTPLCDKLLQITGIKIFCEIVIFYTLKTQSCGIIFYNMQVDYTKLWARYKEMGHKNKTDLIEMAGISTNILAKLTKGEFISMDSIQRICKALNCDVGDICVINKVED</sequence>
<protein>
    <recommendedName>
        <fullName evidence="1">HTH cro/C1-type domain-containing protein</fullName>
    </recommendedName>
</protein>
<reference evidence="3" key="2">
    <citation type="submission" date="2011-04" db="EMBL/GenBank/DDBJ databases">
        <title>The complete genome of chromosome of Treponema succinifaciens DSM 2489.</title>
        <authorList>
            <person name="Lucas S."/>
            <person name="Copeland A."/>
            <person name="Lapidus A."/>
            <person name="Bruce D."/>
            <person name="Goodwin L."/>
            <person name="Pitluck S."/>
            <person name="Peters L."/>
            <person name="Kyrpides N."/>
            <person name="Mavromatis K."/>
            <person name="Ivanova N."/>
            <person name="Ovchinnikova G."/>
            <person name="Teshima H."/>
            <person name="Detter J.C."/>
            <person name="Tapia R."/>
            <person name="Han C."/>
            <person name="Land M."/>
            <person name="Hauser L."/>
            <person name="Markowitz V."/>
            <person name="Cheng J.-F."/>
            <person name="Hugenholtz P."/>
            <person name="Woyke T."/>
            <person name="Wu D."/>
            <person name="Gronow S."/>
            <person name="Wellnitz S."/>
            <person name="Brambilla E."/>
            <person name="Klenk H.-P."/>
            <person name="Eisen J.A."/>
        </authorList>
    </citation>
    <scope>NUCLEOTIDE SEQUENCE [LARGE SCALE GENOMIC DNA]</scope>
    <source>
        <strain evidence="3">ATCC 33096 / DSM 2489 / 6091</strain>
    </source>
</reference>
<dbReference type="PROSITE" id="PS50943">
    <property type="entry name" value="HTH_CROC1"/>
    <property type="match status" value="1"/>
</dbReference>